<proteinExistence type="predicted"/>
<feature type="region of interest" description="Disordered" evidence="1">
    <location>
        <begin position="51"/>
        <end position="76"/>
    </location>
</feature>
<evidence type="ECO:0000256" key="1">
    <source>
        <dbReference type="SAM" id="MobiDB-lite"/>
    </source>
</evidence>
<keyword evidence="2" id="KW-0812">Transmembrane</keyword>
<evidence type="ECO:0000256" key="2">
    <source>
        <dbReference type="SAM" id="Phobius"/>
    </source>
</evidence>
<dbReference type="Proteomes" id="UP001220577">
    <property type="component" value="Chromosome"/>
</dbReference>
<evidence type="ECO:0000313" key="4">
    <source>
        <dbReference type="Proteomes" id="UP001220577"/>
    </source>
</evidence>
<feature type="compositionally biased region" description="Basic and acidic residues" evidence="1">
    <location>
        <begin position="54"/>
        <end position="76"/>
    </location>
</feature>
<organism evidence="3 4">
    <name type="scientific">Corynebacterium ihumii</name>
    <dbReference type="NCBI Taxonomy" id="1232427"/>
    <lineage>
        <taxon>Bacteria</taxon>
        <taxon>Bacillati</taxon>
        <taxon>Actinomycetota</taxon>
        <taxon>Actinomycetes</taxon>
        <taxon>Mycobacteriales</taxon>
        <taxon>Corynebacteriaceae</taxon>
        <taxon>Corynebacterium</taxon>
    </lineage>
</organism>
<evidence type="ECO:0000313" key="3">
    <source>
        <dbReference type="EMBL" id="WCZ35545.1"/>
    </source>
</evidence>
<name>A0ABY7UFT1_9CORY</name>
<keyword evidence="2" id="KW-0472">Membrane</keyword>
<evidence type="ECO:0008006" key="5">
    <source>
        <dbReference type="Google" id="ProtNLM"/>
    </source>
</evidence>
<gene>
    <name evidence="3" type="ORF">CIHUM_10785</name>
</gene>
<sequence length="202" mass="23076">MPCSGPALTLQHPRLPFTVTSMTILISLIEAIAAVAAAVLAAMALQTSKQANELAEKTRDDSQKFKDEEREKDEEQRRNAVAMSVYAYWAKRDDNQWGVVISNKGPRATVVKDFRVEVKCKDKERTCHESHHMVALPVGEFFIEHKTTKYGWGNLVSINENERFKPVVYANTWRVDKISFIDHLNEQWIYTPEAGYTHQPVI</sequence>
<keyword evidence="4" id="KW-1185">Reference proteome</keyword>
<dbReference type="EMBL" id="CP063190">
    <property type="protein sequence ID" value="WCZ35545.1"/>
    <property type="molecule type" value="Genomic_DNA"/>
</dbReference>
<accession>A0ABY7UFT1</accession>
<reference evidence="3 4" key="1">
    <citation type="submission" date="2020-10" db="EMBL/GenBank/DDBJ databases">
        <title>Complete genome sequence of Corynebacterium ihumii DSM 45751.</title>
        <authorList>
            <person name="Ruckert C."/>
            <person name="Albersmeier A."/>
            <person name="Busche T."/>
            <person name="Jaenicke S."/>
            <person name="Winkler A."/>
            <person name="Friethjonsson O.H."/>
            <person name="Hreggviethsson G.O."/>
            <person name="Lambert C."/>
            <person name="Badcock D."/>
            <person name="Bernaerts K."/>
            <person name="Anne J."/>
            <person name="Economou A."/>
            <person name="Kalinowski J."/>
        </authorList>
    </citation>
    <scope>NUCLEOTIDE SEQUENCE [LARGE SCALE GENOMIC DNA]</scope>
    <source>
        <strain evidence="3 4">DSM 45751</strain>
    </source>
</reference>
<protein>
    <recommendedName>
        <fullName evidence="5">Secreted protein</fullName>
    </recommendedName>
</protein>
<keyword evidence="2" id="KW-1133">Transmembrane helix</keyword>
<feature type="transmembrane region" description="Helical" evidence="2">
    <location>
        <begin position="24"/>
        <end position="45"/>
    </location>
</feature>